<name>A0A1G6PM39_9GAMM</name>
<keyword evidence="1" id="KW-0472">Membrane</keyword>
<dbReference type="Pfam" id="PF04286">
    <property type="entry name" value="DUF445"/>
    <property type="match status" value="1"/>
</dbReference>
<evidence type="ECO:0000256" key="1">
    <source>
        <dbReference type="SAM" id="Phobius"/>
    </source>
</evidence>
<accession>A0A1G6PM39</accession>
<keyword evidence="1" id="KW-0812">Transmembrane</keyword>
<dbReference type="PANTHER" id="PTHR38442">
    <property type="entry name" value="INNER MEMBRANE PROTEIN-RELATED"/>
    <property type="match status" value="1"/>
</dbReference>
<evidence type="ECO:0000313" key="2">
    <source>
        <dbReference type="EMBL" id="SDC80576.1"/>
    </source>
</evidence>
<reference evidence="3" key="1">
    <citation type="submission" date="2016-09" db="EMBL/GenBank/DDBJ databases">
        <authorList>
            <person name="Varghese N."/>
            <person name="Submissions S."/>
        </authorList>
    </citation>
    <scope>NUCLEOTIDE SEQUENCE [LARGE SCALE GENOMIC DNA]</scope>
    <source>
        <strain evidence="3">ANC 3699</strain>
    </source>
</reference>
<dbReference type="GO" id="GO:0005886">
    <property type="term" value="C:plasma membrane"/>
    <property type="evidence" value="ECO:0007669"/>
    <property type="project" value="TreeGrafter"/>
</dbReference>
<dbReference type="RefSeq" id="WP_092621868.1">
    <property type="nucleotide sequence ID" value="NZ_FMYK01000018.1"/>
</dbReference>
<feature type="transmembrane region" description="Helical" evidence="1">
    <location>
        <begin position="23"/>
        <end position="42"/>
    </location>
</feature>
<evidence type="ECO:0000313" key="3">
    <source>
        <dbReference type="Proteomes" id="UP000242317"/>
    </source>
</evidence>
<keyword evidence="1" id="KW-1133">Transmembrane helix</keyword>
<dbReference type="AlphaFoldDB" id="A0A1G6PM39"/>
<dbReference type="OrthoDB" id="9769590at2"/>
<organism evidence="2 3">
    <name type="scientific">Acinetobacter marinus</name>
    <dbReference type="NCBI Taxonomy" id="281375"/>
    <lineage>
        <taxon>Bacteria</taxon>
        <taxon>Pseudomonadati</taxon>
        <taxon>Pseudomonadota</taxon>
        <taxon>Gammaproteobacteria</taxon>
        <taxon>Moraxellales</taxon>
        <taxon>Moraxellaceae</taxon>
        <taxon>Acinetobacter</taxon>
    </lineage>
</organism>
<dbReference type="PANTHER" id="PTHR38442:SF1">
    <property type="entry name" value="INNER MEMBRANE PROTEIN"/>
    <property type="match status" value="1"/>
</dbReference>
<proteinExistence type="predicted"/>
<gene>
    <name evidence="2" type="ORF">SAMN05421749_1185</name>
</gene>
<dbReference type="InterPro" id="IPR007383">
    <property type="entry name" value="DUF445"/>
</dbReference>
<feature type="transmembrane region" description="Helical" evidence="1">
    <location>
        <begin position="416"/>
        <end position="436"/>
    </location>
</feature>
<dbReference type="Proteomes" id="UP000242317">
    <property type="component" value="Unassembled WGS sequence"/>
</dbReference>
<protein>
    <submittedName>
        <fullName evidence="2">Uncharacterized membrane-anchored protein YjiN, DUF445 family</fullName>
    </submittedName>
</protein>
<dbReference type="EMBL" id="FMYK01000018">
    <property type="protein sequence ID" value="SDC80576.1"/>
    <property type="molecule type" value="Genomic_DNA"/>
</dbReference>
<feature type="transmembrane region" description="Helical" evidence="1">
    <location>
        <begin position="48"/>
        <end position="77"/>
    </location>
</feature>
<sequence length="440" mass="49943">MTDNSAHTVIEAEVPSLNRSKRLASIALIIAVCSWLALMILAKVFPEYLWLFHILMLSAEAGVVGGLADWYAITVLFRNPFGKMPLPKLLRDHTEIIPRNKARIAESMGKFVQENFLSPTVVQNSLAKFDLSLASAQWLQQQQNSQKIVDVVQFGVPKIFEFVEQQQISNFIQDNSIQWLKSTKFNNLLSEMLRAVLDNDFHQEVLQRGLDMAHQWVKENPKRTYQLTEKLFSELGVGTLARGATWIGIDVQQRTINAFISKVEQILADPEHPWRMQIEQQARKVMEQLADPDSEISLKLNESKNKLLDSPQLVNFIGSSVAILCNAIKQDLEQENSGIASNLHAVIMQLGQNIERNQAVREVFNQRFSQIAVQLSSDYSDKVIRFISERIHEWDSHEMIDKIETEVGGDLHMIRVNGVVVGAFIGLCLGIFRAVVEHFI</sequence>
<keyword evidence="3" id="KW-1185">Reference proteome</keyword>